<evidence type="ECO:0000256" key="2">
    <source>
        <dbReference type="SAM" id="SignalP"/>
    </source>
</evidence>
<proteinExistence type="predicted"/>
<dbReference type="AlphaFoldDB" id="A0A6I0EPU4"/>
<dbReference type="EMBL" id="WBXO01000013">
    <property type="protein sequence ID" value="KAB2951291.1"/>
    <property type="molecule type" value="Genomic_DNA"/>
</dbReference>
<feature type="region of interest" description="Disordered" evidence="1">
    <location>
        <begin position="30"/>
        <end position="85"/>
    </location>
</feature>
<evidence type="ECO:0000313" key="3">
    <source>
        <dbReference type="EMBL" id="KAB2951291.1"/>
    </source>
</evidence>
<dbReference type="Proteomes" id="UP000468766">
    <property type="component" value="Unassembled WGS sequence"/>
</dbReference>
<dbReference type="PROSITE" id="PS51257">
    <property type="entry name" value="PROKAR_LIPOPROTEIN"/>
    <property type="match status" value="1"/>
</dbReference>
<protein>
    <recommendedName>
        <fullName evidence="5">Nuclear transport factor 2 family protein</fullName>
    </recommendedName>
</protein>
<keyword evidence="4" id="KW-1185">Reference proteome</keyword>
<feature type="compositionally biased region" description="Polar residues" evidence="1">
    <location>
        <begin position="30"/>
        <end position="45"/>
    </location>
</feature>
<evidence type="ECO:0008006" key="5">
    <source>
        <dbReference type="Google" id="ProtNLM"/>
    </source>
</evidence>
<gene>
    <name evidence="3" type="ORF">F9B85_13055</name>
</gene>
<dbReference type="RefSeq" id="WP_151621665.1">
    <property type="nucleotide sequence ID" value="NZ_WBXO01000013.1"/>
</dbReference>
<reference evidence="3 4" key="1">
    <citation type="submission" date="2019-10" db="EMBL/GenBank/DDBJ databases">
        <title>Whole-genome sequence of the extremophile Heliorestis acidaminivorans DSM 24790.</title>
        <authorList>
            <person name="Kyndt J.A."/>
            <person name="Meyer T.E."/>
        </authorList>
    </citation>
    <scope>NUCLEOTIDE SEQUENCE [LARGE SCALE GENOMIC DNA]</scope>
    <source>
        <strain evidence="3 4">DSM 24790</strain>
    </source>
</reference>
<accession>A0A6I0EPU4</accession>
<comment type="caution">
    <text evidence="3">The sequence shown here is derived from an EMBL/GenBank/DDBJ whole genome shotgun (WGS) entry which is preliminary data.</text>
</comment>
<organism evidence="3 4">
    <name type="scientific">Heliorestis acidaminivorans</name>
    <dbReference type="NCBI Taxonomy" id="553427"/>
    <lineage>
        <taxon>Bacteria</taxon>
        <taxon>Bacillati</taxon>
        <taxon>Bacillota</taxon>
        <taxon>Clostridia</taxon>
        <taxon>Eubacteriales</taxon>
        <taxon>Heliobacteriaceae</taxon>
        <taxon>Heliorestis</taxon>
    </lineage>
</organism>
<feature type="signal peptide" evidence="2">
    <location>
        <begin position="1"/>
        <end position="25"/>
    </location>
</feature>
<keyword evidence="2" id="KW-0732">Signal</keyword>
<sequence>MKTTNLLRFFPFLLLSLLLLTGCGAQDSSTSANLESDQVELSSPADTADLSDDAVGDADASAGESSASEDRDDKESKSENRATQKETLSVKERELAIINDYLYALSLEEKLHADWERWKSKEDVYKFFRQGYSEVISWRLADYSWADNIGLIATEGTMFMPDDDVHILEVDFDKKIASVWHFTSEAEQFVWGFDDYTVAELRYENGRWKVYESSHSDKHPRR</sequence>
<evidence type="ECO:0000256" key="1">
    <source>
        <dbReference type="SAM" id="MobiDB-lite"/>
    </source>
</evidence>
<feature type="compositionally biased region" description="Basic and acidic residues" evidence="1">
    <location>
        <begin position="68"/>
        <end position="85"/>
    </location>
</feature>
<evidence type="ECO:0000313" key="4">
    <source>
        <dbReference type="Proteomes" id="UP000468766"/>
    </source>
</evidence>
<dbReference type="OrthoDB" id="9864293at2"/>
<feature type="chain" id="PRO_5026142600" description="Nuclear transport factor 2 family protein" evidence="2">
    <location>
        <begin position="26"/>
        <end position="222"/>
    </location>
</feature>
<feature type="compositionally biased region" description="Low complexity" evidence="1">
    <location>
        <begin position="57"/>
        <end position="66"/>
    </location>
</feature>
<name>A0A6I0EPU4_9FIRM</name>